<gene>
    <name evidence="4" type="ORF">Ocin01_08445</name>
</gene>
<dbReference type="PANTHER" id="PTHR24171">
    <property type="entry name" value="ANKYRIN REPEAT DOMAIN-CONTAINING PROTEIN 39-RELATED"/>
    <property type="match status" value="1"/>
</dbReference>
<organism evidence="4 5">
    <name type="scientific">Orchesella cincta</name>
    <name type="common">Springtail</name>
    <name type="synonym">Podura cincta</name>
    <dbReference type="NCBI Taxonomy" id="48709"/>
    <lineage>
        <taxon>Eukaryota</taxon>
        <taxon>Metazoa</taxon>
        <taxon>Ecdysozoa</taxon>
        <taxon>Arthropoda</taxon>
        <taxon>Hexapoda</taxon>
        <taxon>Collembola</taxon>
        <taxon>Entomobryomorpha</taxon>
        <taxon>Entomobryoidea</taxon>
        <taxon>Orchesellidae</taxon>
        <taxon>Orchesellinae</taxon>
        <taxon>Orchesella</taxon>
    </lineage>
</organism>
<keyword evidence="5" id="KW-1185">Reference proteome</keyword>
<feature type="repeat" description="ANK" evidence="3">
    <location>
        <begin position="165"/>
        <end position="197"/>
    </location>
</feature>
<name>A0A1D2MYW0_ORCCI</name>
<feature type="repeat" description="ANK" evidence="3">
    <location>
        <begin position="98"/>
        <end position="130"/>
    </location>
</feature>
<dbReference type="PANTHER" id="PTHR24171:SF10">
    <property type="entry name" value="ANKYRIN REPEAT DOMAIN-CONTAINING PROTEIN 29-LIKE"/>
    <property type="match status" value="1"/>
</dbReference>
<feature type="repeat" description="ANK" evidence="3">
    <location>
        <begin position="198"/>
        <end position="230"/>
    </location>
</feature>
<dbReference type="Pfam" id="PF00023">
    <property type="entry name" value="Ank"/>
    <property type="match status" value="1"/>
</dbReference>
<keyword evidence="2 3" id="KW-0040">ANK repeat</keyword>
<dbReference type="InterPro" id="IPR036770">
    <property type="entry name" value="Ankyrin_rpt-contain_sf"/>
</dbReference>
<dbReference type="EMBL" id="LJIJ01000371">
    <property type="protein sequence ID" value="ODM98236.1"/>
    <property type="molecule type" value="Genomic_DNA"/>
</dbReference>
<sequence length="362" mass="39774">MELSQHARNVNSGFNRTSIYEWFGTGEQEFPLHEYEGIEVIEIISGMKNIDPVDTETEEQILYAKLLKAAITGSDTEYRVTSSAKSLLNVVNRLDDQQGASPLHYAALMGHYNIVIFLLDNGADANTWDRNNKVTPLICASAFGHLEIVRALVEDDADINAGLDTGTSALLWAARKGHTEVVAYLLKQKANQNSAVMYSETPIHSAVLGGYTEILKLLIGANGKADLSMDLKNKITPLHIAASGEYPKSLECCKLLLHEGKVQVNAVTSRGQTPLHIAGTSFDPYVVKLLISNKAYVDALDNEGRTPLFYFICDDKYALECIQLLVNAKCNVNLKDKSGYTCPYGSFQRSCGSSRIAAVEWC</sequence>
<dbReference type="OMA" id="ANIHIMN"/>
<dbReference type="Pfam" id="PF12796">
    <property type="entry name" value="Ank_2"/>
    <property type="match status" value="2"/>
</dbReference>
<evidence type="ECO:0000313" key="4">
    <source>
        <dbReference type="EMBL" id="ODM98236.1"/>
    </source>
</evidence>
<evidence type="ECO:0000256" key="2">
    <source>
        <dbReference type="ARBA" id="ARBA00023043"/>
    </source>
</evidence>
<dbReference type="OrthoDB" id="8195621at2759"/>
<dbReference type="AlphaFoldDB" id="A0A1D2MYW0"/>
<dbReference type="STRING" id="48709.A0A1D2MYW0"/>
<proteinExistence type="predicted"/>
<evidence type="ECO:0000256" key="3">
    <source>
        <dbReference type="PROSITE-ProRule" id="PRU00023"/>
    </source>
</evidence>
<dbReference type="PRINTS" id="PR01415">
    <property type="entry name" value="ANKYRIN"/>
</dbReference>
<dbReference type="Proteomes" id="UP000094527">
    <property type="component" value="Unassembled WGS sequence"/>
</dbReference>
<dbReference type="Pfam" id="PF13637">
    <property type="entry name" value="Ank_4"/>
    <property type="match status" value="1"/>
</dbReference>
<keyword evidence="1" id="KW-0677">Repeat</keyword>
<dbReference type="InterPro" id="IPR002110">
    <property type="entry name" value="Ankyrin_rpt"/>
</dbReference>
<feature type="repeat" description="ANK" evidence="3">
    <location>
        <begin position="132"/>
        <end position="164"/>
    </location>
</feature>
<reference evidence="4 5" key="1">
    <citation type="journal article" date="2016" name="Genome Biol. Evol.">
        <title>Gene Family Evolution Reflects Adaptation to Soil Environmental Stressors in the Genome of the Collembolan Orchesella cincta.</title>
        <authorList>
            <person name="Faddeeva-Vakhrusheva A."/>
            <person name="Derks M.F."/>
            <person name="Anvar S.Y."/>
            <person name="Agamennone V."/>
            <person name="Suring W."/>
            <person name="Smit S."/>
            <person name="van Straalen N.M."/>
            <person name="Roelofs D."/>
        </authorList>
    </citation>
    <scope>NUCLEOTIDE SEQUENCE [LARGE SCALE GENOMIC DNA]</scope>
    <source>
        <tissue evidence="4">Mixed pool</tissue>
    </source>
</reference>
<accession>A0A1D2MYW0</accession>
<evidence type="ECO:0000256" key="1">
    <source>
        <dbReference type="ARBA" id="ARBA00022737"/>
    </source>
</evidence>
<keyword evidence="4" id="KW-0675">Receptor</keyword>
<feature type="repeat" description="ANK" evidence="3">
    <location>
        <begin position="270"/>
        <end position="302"/>
    </location>
</feature>
<dbReference type="SUPFAM" id="SSF48403">
    <property type="entry name" value="Ankyrin repeat"/>
    <property type="match status" value="1"/>
</dbReference>
<dbReference type="PROSITE" id="PS50088">
    <property type="entry name" value="ANK_REPEAT"/>
    <property type="match status" value="5"/>
</dbReference>
<dbReference type="SMART" id="SM00248">
    <property type="entry name" value="ANK"/>
    <property type="match status" value="7"/>
</dbReference>
<dbReference type="Gene3D" id="1.25.40.20">
    <property type="entry name" value="Ankyrin repeat-containing domain"/>
    <property type="match status" value="3"/>
</dbReference>
<dbReference type="PROSITE" id="PS50297">
    <property type="entry name" value="ANK_REP_REGION"/>
    <property type="match status" value="4"/>
</dbReference>
<evidence type="ECO:0000313" key="5">
    <source>
        <dbReference type="Proteomes" id="UP000094527"/>
    </source>
</evidence>
<protein>
    <submittedName>
        <fullName evidence="4">Transient receptor potential channel pyrexia</fullName>
    </submittedName>
</protein>
<comment type="caution">
    <text evidence="4">The sequence shown here is derived from an EMBL/GenBank/DDBJ whole genome shotgun (WGS) entry which is preliminary data.</text>
</comment>